<accession>A0AAC9NJ29</accession>
<protein>
    <submittedName>
        <fullName evidence="1">Uncharacterized protein</fullName>
    </submittedName>
</protein>
<dbReference type="RefSeq" id="WP_071539637.1">
    <property type="nucleotide sequence ID" value="NZ_CP015016.1"/>
</dbReference>
<dbReference type="InterPro" id="IPR014710">
    <property type="entry name" value="RmlC-like_jellyroll"/>
</dbReference>
<dbReference type="SUPFAM" id="SSF51182">
    <property type="entry name" value="RmlC-like cupins"/>
    <property type="match status" value="1"/>
</dbReference>
<evidence type="ECO:0000313" key="2">
    <source>
        <dbReference type="Proteomes" id="UP000182060"/>
    </source>
</evidence>
<dbReference type="AlphaFoldDB" id="A0AAC9NJ29"/>
<dbReference type="InterPro" id="IPR011051">
    <property type="entry name" value="RmlC_Cupin_sf"/>
</dbReference>
<reference evidence="1" key="1">
    <citation type="journal article" date="2017" name="Appl. Environ. Microbiol.">
        <title>Microdiversification of a pelagic Polynucleobacter species is mainly driven by acquisition of genomic islands from a partially interspecific gene pool.</title>
        <authorList>
            <person name="Hoetzinger M."/>
            <person name="Hahn M.W."/>
            <person name="Jezberova J."/>
            <person name="Schmidt J."/>
            <person name="Koll U."/>
        </authorList>
    </citation>
    <scope>NUCLEOTIDE SEQUENCE</scope>
    <source>
        <strain evidence="1">MWH-RechtKol4</strain>
    </source>
</reference>
<sequence>MRCIRLWTDAEGISRFEEGRIALKDGGTVNFLSDKFSTKSISFAETKAGESLQWHNAPAKQFVITLRGTLDFWNKVDEHVVITPGDILLAEDVTGPGHSWKLIGDDPWRRTYVILETDGDLAFIKN</sequence>
<dbReference type="Gene3D" id="2.60.120.10">
    <property type="entry name" value="Jelly Rolls"/>
    <property type="match status" value="1"/>
</dbReference>
<name>A0AAC9NJ29_9BURK</name>
<evidence type="ECO:0000313" key="1">
    <source>
        <dbReference type="EMBL" id="APC01797.1"/>
    </source>
</evidence>
<proteinExistence type="predicted"/>
<dbReference type="Proteomes" id="UP000182060">
    <property type="component" value="Chromosome"/>
</dbReference>
<dbReference type="EMBL" id="CP015017">
    <property type="protein sequence ID" value="APC01797.1"/>
    <property type="molecule type" value="Genomic_DNA"/>
</dbReference>
<gene>
    <name evidence="1" type="ORF">AOC25_09300</name>
</gene>
<organism evidence="1 2">
    <name type="scientific">Polynucleobacter asymbioticus</name>
    <dbReference type="NCBI Taxonomy" id="576611"/>
    <lineage>
        <taxon>Bacteria</taxon>
        <taxon>Pseudomonadati</taxon>
        <taxon>Pseudomonadota</taxon>
        <taxon>Betaproteobacteria</taxon>
        <taxon>Burkholderiales</taxon>
        <taxon>Burkholderiaceae</taxon>
        <taxon>Polynucleobacter</taxon>
    </lineage>
</organism>